<evidence type="ECO:0000256" key="6">
    <source>
        <dbReference type="PIRNR" id="PIRNR002859"/>
    </source>
</evidence>
<reference evidence="7 8" key="1">
    <citation type="submission" date="2020-05" db="EMBL/GenBank/DDBJ databases">
        <authorList>
            <person name="Petersen J."/>
            <person name="Sayavedra L."/>
        </authorList>
    </citation>
    <scope>NUCLEOTIDE SEQUENCE [LARGE SCALE GENOMIC DNA]</scope>
    <source>
        <strain evidence="7">B thermophilus SOXS</strain>
    </source>
</reference>
<dbReference type="Pfam" id="PF05818">
    <property type="entry name" value="TraT"/>
    <property type="match status" value="1"/>
</dbReference>
<keyword evidence="8" id="KW-1185">Reference proteome</keyword>
<dbReference type="AlphaFoldDB" id="A0A8H8XBY4"/>
<dbReference type="GO" id="GO:0009279">
    <property type="term" value="C:cell outer membrane"/>
    <property type="evidence" value="ECO:0007669"/>
    <property type="project" value="UniProtKB-SubCell"/>
</dbReference>
<keyword evidence="5" id="KW-0449">Lipoprotein</keyword>
<dbReference type="InterPro" id="IPR008874">
    <property type="entry name" value="TraT_complement-R"/>
</dbReference>
<gene>
    <name evidence="7" type="ORF">THERMOS_1504</name>
</gene>
<keyword evidence="6" id="KW-0998">Cell outer membrane</keyword>
<comment type="subcellular location">
    <subcellularLocation>
        <location evidence="1">Cell outer membrane</location>
        <topology evidence="1">Lipid-anchor</topology>
    </subcellularLocation>
</comment>
<keyword evidence="3 6" id="KW-0472">Membrane</keyword>
<dbReference type="PROSITE" id="PS51257">
    <property type="entry name" value="PROKAR_LIPOPROTEIN"/>
    <property type="match status" value="1"/>
</dbReference>
<dbReference type="RefSeq" id="WP_139458643.1">
    <property type="nucleotide sequence ID" value="NZ_CAESAQ020000076.1"/>
</dbReference>
<evidence type="ECO:0000256" key="5">
    <source>
        <dbReference type="ARBA" id="ARBA00023288"/>
    </source>
</evidence>
<organism evidence="7 8">
    <name type="scientific">Bathymodiolus thermophilus thioautotrophic gill symbiont</name>
    <dbReference type="NCBI Taxonomy" id="2360"/>
    <lineage>
        <taxon>Bacteria</taxon>
        <taxon>Pseudomonadati</taxon>
        <taxon>Pseudomonadota</taxon>
        <taxon>Gammaproteobacteria</taxon>
        <taxon>sulfur-oxidizing symbionts</taxon>
    </lineage>
</organism>
<keyword evidence="2" id="KW-0732">Signal</keyword>
<evidence type="ECO:0000256" key="4">
    <source>
        <dbReference type="ARBA" id="ARBA00023139"/>
    </source>
</evidence>
<evidence type="ECO:0000256" key="1">
    <source>
        <dbReference type="ARBA" id="ARBA00004459"/>
    </source>
</evidence>
<name>A0A8H8XBY4_9GAMM</name>
<dbReference type="PIRSF" id="PIRSF002859">
    <property type="entry name" value="Lipo_traT"/>
    <property type="match status" value="1"/>
</dbReference>
<protein>
    <submittedName>
        <fullName evidence="7">IncF plasmid conjugative transfer surface exclusion protein TraT</fullName>
    </submittedName>
</protein>
<comment type="caution">
    <text evidence="7">The sequence shown here is derived from an EMBL/GenBank/DDBJ whole genome shotgun (WGS) entry which is preliminary data.</text>
</comment>
<evidence type="ECO:0000313" key="7">
    <source>
        <dbReference type="EMBL" id="CAB5502015.1"/>
    </source>
</evidence>
<evidence type="ECO:0000256" key="3">
    <source>
        <dbReference type="ARBA" id="ARBA00023136"/>
    </source>
</evidence>
<evidence type="ECO:0000313" key="8">
    <source>
        <dbReference type="Proteomes" id="UP000643672"/>
    </source>
</evidence>
<keyword evidence="4" id="KW-0564">Palmitate</keyword>
<sequence length="238" mass="25610">MKKIASLIVILMISMGLTSCAITTMIKKSDLDTQTKMSSTLFLEPVSQDKRVVFISIRNTSDKKLDIVTRIKNTLIARGYVLTQNPDDAHFMLQANVLKVGKSDARASDDALSGGFGGALLGSALSGNSPTAAKNATIVGGIVGFAVDAMVSDIYYTMVTDLQIRERPLAGEIVSQRQKTSVDQGSGTQLIQNISGGQAKWKTYRTRIVSTANQVNLKFDEAIKSLEDGLVRSISGIF</sequence>
<proteinExistence type="predicted"/>
<dbReference type="EMBL" id="CAESAQ020000076">
    <property type="protein sequence ID" value="CAB5502015.1"/>
    <property type="molecule type" value="Genomic_DNA"/>
</dbReference>
<accession>A0A8H8XBY4</accession>
<dbReference type="Proteomes" id="UP000643672">
    <property type="component" value="Unassembled WGS sequence"/>
</dbReference>
<evidence type="ECO:0000256" key="2">
    <source>
        <dbReference type="ARBA" id="ARBA00022729"/>
    </source>
</evidence>